<reference evidence="2 3" key="1">
    <citation type="submission" date="2024-07" db="EMBL/GenBank/DDBJ databases">
        <title>Chromosome-level genome assembly of the water stick insect Ranatra chinensis (Heteroptera: Nepidae).</title>
        <authorList>
            <person name="Liu X."/>
        </authorList>
    </citation>
    <scope>NUCLEOTIDE SEQUENCE [LARGE SCALE GENOMIC DNA]</scope>
    <source>
        <strain evidence="2">Cailab_2021Rc</strain>
        <tissue evidence="2">Muscle</tissue>
    </source>
</reference>
<dbReference type="PROSITE" id="PS50181">
    <property type="entry name" value="FBOX"/>
    <property type="match status" value="1"/>
</dbReference>
<dbReference type="InterPro" id="IPR001810">
    <property type="entry name" value="F-box_dom"/>
</dbReference>
<proteinExistence type="predicted"/>
<dbReference type="Gene3D" id="3.40.1000.30">
    <property type="match status" value="1"/>
</dbReference>
<evidence type="ECO:0000313" key="2">
    <source>
        <dbReference type="EMBL" id="KAL1140530.1"/>
    </source>
</evidence>
<feature type="domain" description="F-box" evidence="1">
    <location>
        <begin position="194"/>
        <end position="240"/>
    </location>
</feature>
<dbReference type="AlphaFoldDB" id="A0ABD0YXF3"/>
<dbReference type="SUPFAM" id="SSF81383">
    <property type="entry name" value="F-box domain"/>
    <property type="match status" value="1"/>
</dbReference>
<dbReference type="InterPro" id="IPR047118">
    <property type="entry name" value="Fbxo7"/>
</dbReference>
<dbReference type="InterPro" id="IPR036047">
    <property type="entry name" value="F-box-like_dom_sf"/>
</dbReference>
<gene>
    <name evidence="2" type="ORF">AAG570_000460</name>
</gene>
<keyword evidence="3" id="KW-1185">Reference proteome</keyword>
<dbReference type="PANTHER" id="PTHR15537">
    <property type="entry name" value="F-BOX ONLY PROTEIN 7"/>
    <property type="match status" value="1"/>
</dbReference>
<dbReference type="Proteomes" id="UP001558652">
    <property type="component" value="Unassembled WGS sequence"/>
</dbReference>
<dbReference type="EMBL" id="JBFDAA010000001">
    <property type="protein sequence ID" value="KAL1140530.1"/>
    <property type="molecule type" value="Genomic_DNA"/>
</dbReference>
<name>A0ABD0YXF3_9HEMI</name>
<comment type="caution">
    <text evidence="2">The sequence shown here is derived from an EMBL/GenBank/DDBJ whole genome shotgun (WGS) entry which is preliminary data.</text>
</comment>
<accession>A0ABD0YXF3</accession>
<dbReference type="Gene3D" id="1.20.1280.50">
    <property type="match status" value="1"/>
</dbReference>
<evidence type="ECO:0000313" key="3">
    <source>
        <dbReference type="Proteomes" id="UP001558652"/>
    </source>
</evidence>
<organism evidence="2 3">
    <name type="scientific">Ranatra chinensis</name>
    <dbReference type="NCBI Taxonomy" id="642074"/>
    <lineage>
        <taxon>Eukaryota</taxon>
        <taxon>Metazoa</taxon>
        <taxon>Ecdysozoa</taxon>
        <taxon>Arthropoda</taxon>
        <taxon>Hexapoda</taxon>
        <taxon>Insecta</taxon>
        <taxon>Pterygota</taxon>
        <taxon>Neoptera</taxon>
        <taxon>Paraneoptera</taxon>
        <taxon>Hemiptera</taxon>
        <taxon>Heteroptera</taxon>
        <taxon>Panheteroptera</taxon>
        <taxon>Nepomorpha</taxon>
        <taxon>Nepidae</taxon>
        <taxon>Ranatrinae</taxon>
        <taxon>Ranatra</taxon>
    </lineage>
</organism>
<dbReference type="PANTHER" id="PTHR15537:SF2">
    <property type="entry name" value="F-BOX ONLY PROTEIN 7"/>
    <property type="match status" value="1"/>
</dbReference>
<evidence type="ECO:0000259" key="1">
    <source>
        <dbReference type="PROSITE" id="PS50181"/>
    </source>
</evidence>
<sequence>MTMDSIMKLEESTPNRVPSNFESLVLNVFEEREGLITSDKALFGNVFTLENDLTVCIVLTVFLEKGFVLEKKDGKRPYFDRNTLKSTTQLPTNCRQKEDCCYKFDMYLPFLENYLFNVILVPLCGDTLVVNLIVRKSETIECCVVHSIKPAKHLAVLNQGVAAKFTNLSDVCENLAGVLERTKVQCLNAECVSNASLLGVPAELKEKIFLMLTPSSFVKVTATCKSLNSFAKDPSIWKVFLKRDFKAIPTMHEEYDVYKELYRQAREETPASSNQCPALEPEQSESSLQFEDAVFQYMSLALDL</sequence>
<protein>
    <recommendedName>
        <fullName evidence="1">F-box domain-containing protein</fullName>
    </recommendedName>
</protein>
<dbReference type="Pfam" id="PF12937">
    <property type="entry name" value="F-box-like"/>
    <property type="match status" value="1"/>
</dbReference>